<dbReference type="RefSeq" id="WP_311409816.1">
    <property type="nucleotide sequence ID" value="NZ_JAVRFL010000001.1"/>
</dbReference>
<feature type="signal peptide" evidence="2">
    <location>
        <begin position="1"/>
        <end position="28"/>
    </location>
</feature>
<dbReference type="InterPro" id="IPR013517">
    <property type="entry name" value="FG-GAP"/>
</dbReference>
<organism evidence="3 4">
    <name type="scientific">Micromonospora reichwaldensis</name>
    <dbReference type="NCBI Taxonomy" id="3075516"/>
    <lineage>
        <taxon>Bacteria</taxon>
        <taxon>Bacillati</taxon>
        <taxon>Actinomycetota</taxon>
        <taxon>Actinomycetes</taxon>
        <taxon>Micromonosporales</taxon>
        <taxon>Micromonosporaceae</taxon>
        <taxon>Micromonospora</taxon>
    </lineage>
</organism>
<reference evidence="3" key="1">
    <citation type="submission" date="2023-09" db="EMBL/GenBank/DDBJ databases">
        <title>30 novel species of actinomycetes from the DSMZ collection.</title>
        <authorList>
            <person name="Nouioui I."/>
        </authorList>
    </citation>
    <scope>NUCLEOTIDE SEQUENCE</scope>
    <source>
        <strain evidence="3">DSM 115977</strain>
    </source>
</reference>
<evidence type="ECO:0000256" key="2">
    <source>
        <dbReference type="SAM" id="SignalP"/>
    </source>
</evidence>
<name>A0ABU2WP72_9ACTN</name>
<dbReference type="EMBL" id="JAVRFL010000001">
    <property type="protein sequence ID" value="MDT0527378.1"/>
    <property type="molecule type" value="Genomic_DNA"/>
</dbReference>
<dbReference type="Pfam" id="PF13517">
    <property type="entry name" value="FG-GAP_3"/>
    <property type="match status" value="1"/>
</dbReference>
<proteinExistence type="predicted"/>
<dbReference type="PANTHER" id="PTHR46580">
    <property type="entry name" value="SENSOR KINASE-RELATED"/>
    <property type="match status" value="1"/>
</dbReference>
<dbReference type="Proteomes" id="UP001180973">
    <property type="component" value="Unassembled WGS sequence"/>
</dbReference>
<keyword evidence="1 2" id="KW-0732">Signal</keyword>
<comment type="caution">
    <text evidence="3">The sequence shown here is derived from an EMBL/GenBank/DDBJ whole genome shotgun (WGS) entry which is preliminary data.</text>
</comment>
<dbReference type="InterPro" id="IPR028994">
    <property type="entry name" value="Integrin_alpha_N"/>
</dbReference>
<evidence type="ECO:0000256" key="1">
    <source>
        <dbReference type="ARBA" id="ARBA00022729"/>
    </source>
</evidence>
<evidence type="ECO:0000313" key="3">
    <source>
        <dbReference type="EMBL" id="MDT0527378.1"/>
    </source>
</evidence>
<evidence type="ECO:0000313" key="4">
    <source>
        <dbReference type="Proteomes" id="UP001180973"/>
    </source>
</evidence>
<keyword evidence="4" id="KW-1185">Reference proteome</keyword>
<accession>A0ABU2WP72</accession>
<sequence length="1034" mass="108427">MGRSIPAGALATTLALGLLTVPAAPATADPGTAPREISVIPRKDATAPAFEAVYFAGRTGFLHSHNKSTDYLWTRYDTGTTVVVGDLAGVQASTLKPAGGDSVSTTAQVPARPAPGKVSVLDLADQSWQQWEIPADHALYGVYGQRMLLRKPPLTGMDLELRTFAADGTWTTTPVTGIPSDAKPSGLPPVGDESSVVVGYLADGTQRTGLLDLATSTVKRIPNGVPSAFWRLSGDTLGWMSSSGLYHLYSRSGLTSGADTSARLVTVPQDSLLRTVVVDGGVVISRSQVDDTGEYFPATYLPVQTTAPRPMLLPKISWGLRGLVQAPDGTALVVGGSGPGDWAVQRITGRPGQTPTVAPLLPVRDPVENAGISYRRGLLRHVQSQVSPETGATEYVSFDHPVFPDPGITPGTRAILRGTPVPCATGSSCVRLVDGTDRGAAYLTTGTVDTAVTVHDGRAGYDQTTLPTRNGRILDAAGPLLLVADGVSNDQHVVNIMTDQVIRTMPKTGAALWFDTLWTATATAGQLAAIAMSGGKTTRTVSTGADCVPTEVQTSANWLWWACGPTGPAGVHDLESGRNLPVPSGPALLGDGFLVRHDGATASLVMTAFHDGTLQTPVKLADLPAGTPADGRDVTWTVDRHGSGVAYVDADRAVHVIDAGVPGTAPQIGSVWSQSMMNPRTDTYPWQAGVGLTRPLWTWQLSISRKWTGEVVHRASGARARTHVDLRWDGRLPSGQPALNGAYTWTLSGTPTDSAAPVAVGSGEMIVRCGTFPFRGYDCLGGPGLLGVKATGEGHWYGTRPSGAAPGQLYSNGYNEDWCLSCSGAARTSALVPFGDFDGDVYPDLLVRDGNGGMKAYRGTGYLGFGGAQTVSLGAGWMMYRSILAPGDVDNDGHDDILGVDTDGKLWLYTTTGTGGINPRVQVGSGWGMYPRVIGAGDLNGDGHGDLLSIDTTGTMYRYFSNGNKGWSGRAQVSTGWSAYNAVVPIGDLNEDTRNDVVSRDANGVLWLHAGRGDGSFAAPVRAGSGWNMFKILI</sequence>
<feature type="chain" id="PRO_5047494306" evidence="2">
    <location>
        <begin position="29"/>
        <end position="1034"/>
    </location>
</feature>
<dbReference type="SUPFAM" id="SSF69318">
    <property type="entry name" value="Integrin alpha N-terminal domain"/>
    <property type="match status" value="1"/>
</dbReference>
<gene>
    <name evidence="3" type="ORF">RM555_00040</name>
</gene>
<protein>
    <submittedName>
        <fullName evidence="3">VCBS repeat-containing protein</fullName>
    </submittedName>
</protein>
<dbReference type="Gene3D" id="2.130.10.130">
    <property type="entry name" value="Integrin alpha, N-terminal"/>
    <property type="match status" value="1"/>
</dbReference>